<protein>
    <submittedName>
        <fullName evidence="2">Uncharacterized protein</fullName>
    </submittedName>
</protein>
<evidence type="ECO:0000313" key="3">
    <source>
        <dbReference type="Proteomes" id="UP001190700"/>
    </source>
</evidence>
<feature type="compositionally biased region" description="Gly residues" evidence="1">
    <location>
        <begin position="90"/>
        <end position="100"/>
    </location>
</feature>
<proteinExistence type="predicted"/>
<keyword evidence="3" id="KW-1185">Reference proteome</keyword>
<name>A0AAE0GLH9_9CHLO</name>
<dbReference type="AlphaFoldDB" id="A0AAE0GLH9"/>
<gene>
    <name evidence="2" type="ORF">CYMTET_11825</name>
</gene>
<evidence type="ECO:0000256" key="1">
    <source>
        <dbReference type="SAM" id="MobiDB-lite"/>
    </source>
</evidence>
<evidence type="ECO:0000313" key="2">
    <source>
        <dbReference type="EMBL" id="KAK3280327.1"/>
    </source>
</evidence>
<dbReference type="EMBL" id="LGRX02004440">
    <property type="protein sequence ID" value="KAK3280327.1"/>
    <property type="molecule type" value="Genomic_DNA"/>
</dbReference>
<comment type="caution">
    <text evidence="2">The sequence shown here is derived from an EMBL/GenBank/DDBJ whole genome shotgun (WGS) entry which is preliminary data.</text>
</comment>
<feature type="region of interest" description="Disordered" evidence="1">
    <location>
        <begin position="88"/>
        <end position="110"/>
    </location>
</feature>
<accession>A0AAE0GLH9</accession>
<dbReference type="Proteomes" id="UP001190700">
    <property type="component" value="Unassembled WGS sequence"/>
</dbReference>
<organism evidence="2 3">
    <name type="scientific">Cymbomonas tetramitiformis</name>
    <dbReference type="NCBI Taxonomy" id="36881"/>
    <lineage>
        <taxon>Eukaryota</taxon>
        <taxon>Viridiplantae</taxon>
        <taxon>Chlorophyta</taxon>
        <taxon>Pyramimonadophyceae</taxon>
        <taxon>Pyramimonadales</taxon>
        <taxon>Pyramimonadaceae</taxon>
        <taxon>Cymbomonas</taxon>
    </lineage>
</organism>
<sequence length="110" mass="10723">MDVEAELQQLRHEVTAATEVSMVQASFTPPVSAVVVETVANGALFGAHGRVCLHTVFSGIDTLSPVVWTQVLAAVQAAALSGGADIASGGAPGGAPGGGPVLASVTSSAA</sequence>
<reference evidence="2 3" key="1">
    <citation type="journal article" date="2015" name="Genome Biol. Evol.">
        <title>Comparative Genomics of a Bacterivorous Green Alga Reveals Evolutionary Causalities and Consequences of Phago-Mixotrophic Mode of Nutrition.</title>
        <authorList>
            <person name="Burns J.A."/>
            <person name="Paasch A."/>
            <person name="Narechania A."/>
            <person name="Kim E."/>
        </authorList>
    </citation>
    <scope>NUCLEOTIDE SEQUENCE [LARGE SCALE GENOMIC DNA]</scope>
    <source>
        <strain evidence="2 3">PLY_AMNH</strain>
    </source>
</reference>